<keyword evidence="6" id="KW-0106">Calcium</keyword>
<reference evidence="9" key="2">
    <citation type="submission" date="2023-04" db="EMBL/GenBank/DDBJ databases">
        <authorList>
            <person name="Bu L."/>
            <person name="Lu L."/>
            <person name="Laidemitt M.R."/>
            <person name="Zhang S.M."/>
            <person name="Mutuku M."/>
            <person name="Mkoji G."/>
            <person name="Steinauer M."/>
            <person name="Loker E.S."/>
        </authorList>
    </citation>
    <scope>NUCLEOTIDE SEQUENCE</scope>
    <source>
        <strain evidence="9">KasaAsao</strain>
        <tissue evidence="9">Whole Snail</tissue>
    </source>
</reference>
<comment type="subcellular location">
    <subcellularLocation>
        <location evidence="2">Cytoplasm</location>
    </subcellularLocation>
    <subcellularLocation>
        <location evidence="1">Endomembrane system</location>
    </subcellularLocation>
</comment>
<dbReference type="SMART" id="SM00720">
    <property type="entry name" value="calpain_III"/>
    <property type="match status" value="1"/>
</dbReference>
<dbReference type="GO" id="GO:0005737">
    <property type="term" value="C:cytoplasm"/>
    <property type="evidence" value="ECO:0007669"/>
    <property type="project" value="UniProtKB-SubCell"/>
</dbReference>
<dbReference type="SUPFAM" id="SSF49758">
    <property type="entry name" value="Calpain large subunit, middle domain (domain III)"/>
    <property type="match status" value="1"/>
</dbReference>
<evidence type="ECO:0000256" key="1">
    <source>
        <dbReference type="ARBA" id="ARBA00004308"/>
    </source>
</evidence>
<evidence type="ECO:0000256" key="6">
    <source>
        <dbReference type="ARBA" id="ARBA00022837"/>
    </source>
</evidence>
<dbReference type="PANTHER" id="PTHR46735">
    <property type="entry name" value="CALPAIN, SMALL SUBUNIT 1 A-RELATED"/>
    <property type="match status" value="1"/>
</dbReference>
<accession>A0AAD8F0B1</accession>
<keyword evidence="5" id="KW-0677">Repeat</keyword>
<gene>
    <name evidence="9" type="ORF">Bpfe_023595</name>
</gene>
<dbReference type="SUPFAM" id="SSF47473">
    <property type="entry name" value="EF-hand"/>
    <property type="match status" value="1"/>
</dbReference>
<evidence type="ECO:0000256" key="5">
    <source>
        <dbReference type="ARBA" id="ARBA00022737"/>
    </source>
</evidence>
<dbReference type="InterPro" id="IPR011992">
    <property type="entry name" value="EF-hand-dom_pair"/>
</dbReference>
<keyword evidence="10" id="KW-1185">Reference proteome</keyword>
<dbReference type="Gene3D" id="1.10.238.10">
    <property type="entry name" value="EF-hand"/>
    <property type="match status" value="2"/>
</dbReference>
<proteinExistence type="predicted"/>
<dbReference type="PANTHER" id="PTHR46735:SF3">
    <property type="entry name" value="CALPAIN SMALL SUBUNIT 1-RELATED"/>
    <property type="match status" value="1"/>
</dbReference>
<evidence type="ECO:0000313" key="9">
    <source>
        <dbReference type="EMBL" id="KAK0047027.1"/>
    </source>
</evidence>
<protein>
    <submittedName>
        <fullName evidence="9">Calpain-B-like isoform X7</fullName>
    </submittedName>
</protein>
<dbReference type="Proteomes" id="UP001233172">
    <property type="component" value="Unassembled WGS sequence"/>
</dbReference>
<dbReference type="InterPro" id="IPR022683">
    <property type="entry name" value="Calpain_III"/>
</dbReference>
<evidence type="ECO:0000256" key="3">
    <source>
        <dbReference type="ARBA" id="ARBA00022490"/>
    </source>
</evidence>
<dbReference type="Gene3D" id="2.60.120.380">
    <property type="match status" value="1"/>
</dbReference>
<feature type="domain" description="Peptidase C2 calpain" evidence="8">
    <location>
        <begin position="1"/>
        <end position="61"/>
    </location>
</feature>
<reference evidence="9" key="1">
    <citation type="journal article" date="2023" name="PLoS Negl. Trop. Dis.">
        <title>A genome sequence for Biomphalaria pfeifferi, the major vector snail for the human-infecting parasite Schistosoma mansoni.</title>
        <authorList>
            <person name="Bu L."/>
            <person name="Lu L."/>
            <person name="Laidemitt M.R."/>
            <person name="Zhang S.M."/>
            <person name="Mutuku M."/>
            <person name="Mkoji G."/>
            <person name="Steinauer M."/>
            <person name="Loker E.S."/>
        </authorList>
    </citation>
    <scope>NUCLEOTIDE SEQUENCE</scope>
    <source>
        <strain evidence="9">KasaAsao</strain>
    </source>
</reference>
<dbReference type="Pfam" id="PF01067">
    <property type="entry name" value="Calpain_III"/>
    <property type="match status" value="1"/>
</dbReference>
<evidence type="ECO:0000259" key="8">
    <source>
        <dbReference type="SMART" id="SM00720"/>
    </source>
</evidence>
<keyword evidence="4" id="KW-0479">Metal-binding</keyword>
<dbReference type="InterPro" id="IPR036213">
    <property type="entry name" value="Calpain_III_sf"/>
</dbReference>
<dbReference type="GO" id="GO:0012505">
    <property type="term" value="C:endomembrane system"/>
    <property type="evidence" value="ECO:0007669"/>
    <property type="project" value="UniProtKB-SubCell"/>
</dbReference>
<dbReference type="GO" id="GO:0046872">
    <property type="term" value="F:metal ion binding"/>
    <property type="evidence" value="ECO:0007669"/>
    <property type="project" value="UniProtKB-KW"/>
</dbReference>
<evidence type="ECO:0000256" key="2">
    <source>
        <dbReference type="ARBA" id="ARBA00004496"/>
    </source>
</evidence>
<keyword evidence="7" id="KW-0472">Membrane</keyword>
<name>A0AAD8F0B1_BIOPF</name>
<organism evidence="9 10">
    <name type="scientific">Biomphalaria pfeifferi</name>
    <name type="common">Bloodfluke planorb</name>
    <name type="synonym">Freshwater snail</name>
    <dbReference type="NCBI Taxonomy" id="112525"/>
    <lineage>
        <taxon>Eukaryota</taxon>
        <taxon>Metazoa</taxon>
        <taxon>Spiralia</taxon>
        <taxon>Lophotrochozoa</taxon>
        <taxon>Mollusca</taxon>
        <taxon>Gastropoda</taxon>
        <taxon>Heterobranchia</taxon>
        <taxon>Euthyneura</taxon>
        <taxon>Panpulmonata</taxon>
        <taxon>Hygrophila</taxon>
        <taxon>Lymnaeoidea</taxon>
        <taxon>Planorbidae</taxon>
        <taxon>Biomphalaria</taxon>
    </lineage>
</organism>
<evidence type="ECO:0000256" key="4">
    <source>
        <dbReference type="ARBA" id="ARBA00022723"/>
    </source>
</evidence>
<evidence type="ECO:0000256" key="7">
    <source>
        <dbReference type="ARBA" id="ARBA00023136"/>
    </source>
</evidence>
<sequence>MNFFKYNNSVAHCPKFINIREICGRFKLPPGSYAIIPSTYEPHYEGEFLLRIFTEKANVSGEIDEQTSLDDNVTGNKLPDVPKLQEYTEPTDQERAHAEALKQSFKYIAGEDMEIDAYELQELLNNDFGKEFPFPGFGVDTCRSMVAMHDGDLSGKLGYDEFKDLWNALNHVGFHISNRTFKSLVMRYSNKNGQVDFGDFIIRLKTMLTSFRGHDPQNTGFAPYDIDSISIDQPQHKLQCFESQSFFFLIKVSKFRQNT</sequence>
<evidence type="ECO:0000313" key="10">
    <source>
        <dbReference type="Proteomes" id="UP001233172"/>
    </source>
</evidence>
<dbReference type="EMBL" id="JASAOG010000157">
    <property type="protein sequence ID" value="KAK0047027.1"/>
    <property type="molecule type" value="Genomic_DNA"/>
</dbReference>
<dbReference type="AlphaFoldDB" id="A0AAD8F0B1"/>
<keyword evidence="3" id="KW-0963">Cytoplasm</keyword>
<comment type="caution">
    <text evidence="9">The sequence shown here is derived from an EMBL/GenBank/DDBJ whole genome shotgun (WGS) entry which is preliminary data.</text>
</comment>
<dbReference type="InterPro" id="IPR022682">
    <property type="entry name" value="Calpain_domain_III"/>
</dbReference>